<comment type="caution">
    <text evidence="1">The sequence shown here is derived from an EMBL/GenBank/DDBJ whole genome shotgun (WGS) entry which is preliminary data.</text>
</comment>
<evidence type="ECO:0000313" key="1">
    <source>
        <dbReference type="EMBL" id="KKL44563.1"/>
    </source>
</evidence>
<protein>
    <submittedName>
        <fullName evidence="1">Uncharacterized protein</fullName>
    </submittedName>
</protein>
<dbReference type="AlphaFoldDB" id="A0A0F9C5I9"/>
<dbReference type="EMBL" id="LAZR01034713">
    <property type="protein sequence ID" value="KKL44563.1"/>
    <property type="molecule type" value="Genomic_DNA"/>
</dbReference>
<proteinExistence type="predicted"/>
<accession>A0A0F9C5I9</accession>
<sequence length="118" mass="13689">MFSFGPKLYNPHGVFIPDEILAHEAVHGFRQGETVADTLEWWRRYMAEPAFRLAEELPAHKAELQWLIDHNSRRDRRRAIKQIAAKLASPLYGSLVTPSQARKLLKAENLWHSNITMQ</sequence>
<name>A0A0F9C5I9_9ZZZZ</name>
<gene>
    <name evidence="1" type="ORF">LCGC14_2364460</name>
</gene>
<organism evidence="1">
    <name type="scientific">marine sediment metagenome</name>
    <dbReference type="NCBI Taxonomy" id="412755"/>
    <lineage>
        <taxon>unclassified sequences</taxon>
        <taxon>metagenomes</taxon>
        <taxon>ecological metagenomes</taxon>
    </lineage>
</organism>
<reference evidence="1" key="1">
    <citation type="journal article" date="2015" name="Nature">
        <title>Complex archaea that bridge the gap between prokaryotes and eukaryotes.</title>
        <authorList>
            <person name="Spang A."/>
            <person name="Saw J.H."/>
            <person name="Jorgensen S.L."/>
            <person name="Zaremba-Niedzwiedzka K."/>
            <person name="Martijn J."/>
            <person name="Lind A.E."/>
            <person name="van Eijk R."/>
            <person name="Schleper C."/>
            <person name="Guy L."/>
            <person name="Ettema T.J."/>
        </authorList>
    </citation>
    <scope>NUCLEOTIDE SEQUENCE</scope>
</reference>